<dbReference type="InterPro" id="IPR018674">
    <property type="entry name" value="DUF2142_membrane"/>
</dbReference>
<keyword evidence="7 9" id="KW-0472">Membrane</keyword>
<feature type="transmembrane region" description="Helical" evidence="9">
    <location>
        <begin position="456"/>
        <end position="474"/>
    </location>
</feature>
<evidence type="ECO:0000256" key="4">
    <source>
        <dbReference type="ARBA" id="ARBA00022679"/>
    </source>
</evidence>
<dbReference type="GO" id="GO:0005886">
    <property type="term" value="C:plasma membrane"/>
    <property type="evidence" value="ECO:0007669"/>
    <property type="project" value="UniProtKB-SubCell"/>
</dbReference>
<proteinExistence type="predicted"/>
<dbReference type="HOGENOM" id="CLU_019776_0_0_11"/>
<protein>
    <recommendedName>
        <fullName evidence="12">Glycosyltransferase RgtA/B/C/D-like domain-containing protein</fullName>
    </recommendedName>
</protein>
<keyword evidence="11" id="KW-1185">Reference proteome</keyword>
<feature type="compositionally biased region" description="Pro residues" evidence="8">
    <location>
        <begin position="650"/>
        <end position="661"/>
    </location>
</feature>
<feature type="compositionally biased region" description="Low complexity" evidence="8">
    <location>
        <begin position="626"/>
        <end position="649"/>
    </location>
</feature>
<dbReference type="GO" id="GO:0016763">
    <property type="term" value="F:pentosyltransferase activity"/>
    <property type="evidence" value="ECO:0007669"/>
    <property type="project" value="TreeGrafter"/>
</dbReference>
<evidence type="ECO:0000256" key="6">
    <source>
        <dbReference type="ARBA" id="ARBA00022989"/>
    </source>
</evidence>
<keyword evidence="2" id="KW-1003">Cell membrane</keyword>
<evidence type="ECO:0000313" key="11">
    <source>
        <dbReference type="Proteomes" id="UP000001937"/>
    </source>
</evidence>
<feature type="transmembrane region" description="Helical" evidence="9">
    <location>
        <begin position="193"/>
        <end position="213"/>
    </location>
</feature>
<keyword evidence="4" id="KW-0808">Transferase</keyword>
<dbReference type="PANTHER" id="PTHR33908:SF11">
    <property type="entry name" value="MEMBRANE PROTEIN"/>
    <property type="match status" value="1"/>
</dbReference>
<dbReference type="EMBL" id="CP000249">
    <property type="protein sequence ID" value="ABD10112.1"/>
    <property type="molecule type" value="Genomic_DNA"/>
</dbReference>
<feature type="compositionally biased region" description="Basic and acidic residues" evidence="8">
    <location>
        <begin position="136"/>
        <end position="150"/>
    </location>
</feature>
<feature type="transmembrane region" description="Helical" evidence="9">
    <location>
        <begin position="278"/>
        <end position="304"/>
    </location>
</feature>
<dbReference type="PANTHER" id="PTHR33908">
    <property type="entry name" value="MANNOSYLTRANSFERASE YKCB-RELATED"/>
    <property type="match status" value="1"/>
</dbReference>
<comment type="subcellular location">
    <subcellularLocation>
        <location evidence="1">Cell membrane</location>
        <topology evidence="1">Multi-pass membrane protein</topology>
    </subcellularLocation>
</comment>
<feature type="transmembrane region" description="Helical" evidence="9">
    <location>
        <begin position="595"/>
        <end position="619"/>
    </location>
</feature>
<evidence type="ECO:0008006" key="12">
    <source>
        <dbReference type="Google" id="ProtNLM"/>
    </source>
</evidence>
<dbReference type="KEGG" id="fra:Francci3_0728"/>
<dbReference type="Pfam" id="PF09913">
    <property type="entry name" value="DUF2142"/>
    <property type="match status" value="1"/>
</dbReference>
<accession>Q2JF30</accession>
<evidence type="ECO:0000256" key="3">
    <source>
        <dbReference type="ARBA" id="ARBA00022676"/>
    </source>
</evidence>
<evidence type="ECO:0000256" key="8">
    <source>
        <dbReference type="SAM" id="MobiDB-lite"/>
    </source>
</evidence>
<feature type="transmembrane region" description="Helical" evidence="9">
    <location>
        <begin position="219"/>
        <end position="237"/>
    </location>
</feature>
<feature type="transmembrane region" description="Helical" evidence="9">
    <location>
        <begin position="385"/>
        <end position="402"/>
    </location>
</feature>
<dbReference type="AlphaFoldDB" id="Q2JF30"/>
<reference evidence="10 11" key="1">
    <citation type="journal article" date="2007" name="Genome Res.">
        <title>Genome characteristics of facultatively symbiotic Frankia sp. strains reflect host range and host plant biogeography.</title>
        <authorList>
            <person name="Normand P."/>
            <person name="Lapierre P."/>
            <person name="Tisa L.S."/>
            <person name="Gogarten J.P."/>
            <person name="Alloisio N."/>
            <person name="Bagnarol E."/>
            <person name="Bassi C.A."/>
            <person name="Berry A.M."/>
            <person name="Bickhart D.M."/>
            <person name="Choisne N."/>
            <person name="Couloux A."/>
            <person name="Cournoyer B."/>
            <person name="Cruveiller S."/>
            <person name="Daubin V."/>
            <person name="Demange N."/>
            <person name="Francino M.P."/>
            <person name="Goltsman E."/>
            <person name="Huang Y."/>
            <person name="Kopp O.R."/>
            <person name="Labarre L."/>
            <person name="Lapidus A."/>
            <person name="Lavire C."/>
            <person name="Marechal J."/>
            <person name="Martinez M."/>
            <person name="Mastronunzio J.E."/>
            <person name="Mullin B.C."/>
            <person name="Niemann J."/>
            <person name="Pujic P."/>
            <person name="Rawnsley T."/>
            <person name="Rouy Z."/>
            <person name="Schenowitz C."/>
            <person name="Sellstedt A."/>
            <person name="Tavares F."/>
            <person name="Tomkins J.P."/>
            <person name="Vallenet D."/>
            <person name="Valverde C."/>
            <person name="Wall L.G."/>
            <person name="Wang Y."/>
            <person name="Medigue C."/>
            <person name="Benson D.R."/>
        </authorList>
    </citation>
    <scope>NUCLEOTIDE SEQUENCE [LARGE SCALE GENOMIC DNA]</scope>
    <source>
        <strain evidence="11">DSM 45818 / CECT 9043 / CcI3</strain>
    </source>
</reference>
<keyword evidence="6 9" id="KW-1133">Transmembrane helix</keyword>
<dbReference type="GO" id="GO:0009103">
    <property type="term" value="P:lipopolysaccharide biosynthetic process"/>
    <property type="evidence" value="ECO:0007669"/>
    <property type="project" value="UniProtKB-ARBA"/>
</dbReference>
<dbReference type="Proteomes" id="UP000001937">
    <property type="component" value="Chromosome"/>
</dbReference>
<feature type="transmembrane region" description="Helical" evidence="9">
    <location>
        <begin position="520"/>
        <end position="537"/>
    </location>
</feature>
<feature type="region of interest" description="Disordered" evidence="8">
    <location>
        <begin position="625"/>
        <end position="708"/>
    </location>
</feature>
<feature type="transmembrane region" description="Helical" evidence="9">
    <location>
        <begin position="249"/>
        <end position="266"/>
    </location>
</feature>
<evidence type="ECO:0000256" key="1">
    <source>
        <dbReference type="ARBA" id="ARBA00004651"/>
    </source>
</evidence>
<evidence type="ECO:0000256" key="9">
    <source>
        <dbReference type="SAM" id="Phobius"/>
    </source>
</evidence>
<evidence type="ECO:0000256" key="7">
    <source>
        <dbReference type="ARBA" id="ARBA00023136"/>
    </source>
</evidence>
<gene>
    <name evidence="10" type="ordered locus">Francci3_0728</name>
</gene>
<dbReference type="InterPro" id="IPR050297">
    <property type="entry name" value="LipidA_mod_glycosyltrf_83"/>
</dbReference>
<organism evidence="10 11">
    <name type="scientific">Frankia casuarinae (strain DSM 45818 / CECT 9043 / HFP020203 / CcI3)</name>
    <dbReference type="NCBI Taxonomy" id="106370"/>
    <lineage>
        <taxon>Bacteria</taxon>
        <taxon>Bacillati</taxon>
        <taxon>Actinomycetota</taxon>
        <taxon>Actinomycetes</taxon>
        <taxon>Frankiales</taxon>
        <taxon>Frankiaceae</taxon>
        <taxon>Frankia</taxon>
    </lineage>
</organism>
<name>Q2JF30_FRACC</name>
<feature type="transmembrane region" description="Helical" evidence="9">
    <location>
        <begin position="481"/>
        <end position="500"/>
    </location>
</feature>
<evidence type="ECO:0000256" key="2">
    <source>
        <dbReference type="ARBA" id="ARBA00022475"/>
    </source>
</evidence>
<keyword evidence="5 9" id="KW-0812">Transmembrane</keyword>
<evidence type="ECO:0000256" key="5">
    <source>
        <dbReference type="ARBA" id="ARBA00022692"/>
    </source>
</evidence>
<dbReference type="OrthoDB" id="3265695at2"/>
<keyword evidence="3" id="KW-0328">Glycosyltransferase</keyword>
<feature type="transmembrane region" description="Helical" evidence="9">
    <location>
        <begin position="45"/>
        <end position="67"/>
    </location>
</feature>
<evidence type="ECO:0000313" key="10">
    <source>
        <dbReference type="EMBL" id="ABD10112.1"/>
    </source>
</evidence>
<dbReference type="eggNOG" id="COG1807">
    <property type="taxonomic scope" value="Bacteria"/>
</dbReference>
<feature type="region of interest" description="Disordered" evidence="8">
    <location>
        <begin position="119"/>
        <end position="150"/>
    </location>
</feature>
<dbReference type="STRING" id="106370.Francci3_0728"/>
<feature type="transmembrane region" description="Helical" evidence="9">
    <location>
        <begin position="549"/>
        <end position="571"/>
    </location>
</feature>
<sequence>MTPPSSDGTLPLVGDSVDSTATARADAEAGGDVFPMGTRFRPWGILRTIPAAIWVITLLFTALLAGWSVMMPQYHAPDEPNHVDAVMRLVEGKGWPHPGHAIVTQGGVGAIMAAPYGSEERPRDLSAGPFTAADAVPRHDRPSWEELDRTPAPEGSIQQLVQHPPLYYWVDAMILKAVPGGGDHLRWDEIIGILRLISVAMVAPLPLLAWAGANRLSGGSRVAGICAALVPLGIPQLTHIGSSVNNDNLLVLTSGLATVSIVYVLRGDTSLRTATWTGVFVGLALMTKSLAITLVPMAALAYLVAWGRARRDARAAWARGPAVAVAVTGPAAIAPYPATPYPAGPRTTGPRTTGPHPTGTEPFLLAEAGPAGPPASALRVPWRQLLLGGALAIALGGWWWIVNIVRYGTFQPETPGFPLGQYLGDDWGAYTELLINGTILRWWGSFGWFEVNLTTVPVRTGTAVVIVFFALALIRARTGRIRVDLLFLLWPTWALFGLMTLQSAKNFDRYFHVSGISGRYLYAGLASLAIGVGMGAAATGRYLSRIMPLLFLAGATTLQAWAISMVFPHFWRPTGGDLSDAWDAMVAWAPWPQGALTWLAGAVCVLAVAALACCIGVLVTGGPATRSAGGAPAQPPSSSRGRSPSTGQRPAPPLAPYPSHLPPKRPRTAGAPDATTGSKAVTGSGPAAGTSPEPTGQGPSAAGHPRSP</sequence>